<evidence type="ECO:0000256" key="6">
    <source>
        <dbReference type="ARBA" id="ARBA00022989"/>
    </source>
</evidence>
<dbReference type="AlphaFoldDB" id="A0AA87IJ18"/>
<dbReference type="RefSeq" id="WP_006830905.1">
    <property type="nucleotide sequence ID" value="NZ_AJYB01000055.1"/>
</dbReference>
<dbReference type="NCBIfam" id="NF006897">
    <property type="entry name" value="PRK09379.1"/>
    <property type="match status" value="1"/>
</dbReference>
<evidence type="ECO:0000256" key="9">
    <source>
        <dbReference type="HAMAP-Rule" id="MF_01140"/>
    </source>
</evidence>
<keyword evidence="8 9" id="KW-0961">Cell wall biogenesis/degradation</keyword>
<keyword evidence="5 9" id="KW-0735">Signal-anchor</keyword>
<keyword evidence="2 9" id="KW-1003">Cell membrane</keyword>
<dbReference type="PANTHER" id="PTHR33392">
    <property type="entry name" value="POLYISOPRENYL-TEICHOIC ACID--PEPTIDOGLYCAN TEICHOIC ACID TRANSFERASE TAGU"/>
    <property type="match status" value="1"/>
</dbReference>
<dbReference type="Proteomes" id="UP000004725">
    <property type="component" value="Unassembled WGS sequence"/>
</dbReference>
<proteinExistence type="inferred from homology"/>
<keyword evidence="6 9" id="KW-1133">Transmembrane helix</keyword>
<organism evidence="12 13">
    <name type="scientific">Planococcus antarcticus DSM 14505</name>
    <dbReference type="NCBI Taxonomy" id="1185653"/>
    <lineage>
        <taxon>Bacteria</taxon>
        <taxon>Bacillati</taxon>
        <taxon>Bacillota</taxon>
        <taxon>Bacilli</taxon>
        <taxon>Bacillales</taxon>
        <taxon>Caryophanaceae</taxon>
        <taxon>Planococcus</taxon>
    </lineage>
</organism>
<dbReference type="GO" id="GO:0005886">
    <property type="term" value="C:plasma membrane"/>
    <property type="evidence" value="ECO:0007669"/>
    <property type="project" value="UniProtKB-SubCell"/>
</dbReference>
<comment type="pathway">
    <text evidence="9">Cell wall biogenesis.</text>
</comment>
<dbReference type="NCBIfam" id="TIGR00350">
    <property type="entry name" value="lytR_cpsA_psr"/>
    <property type="match status" value="1"/>
</dbReference>
<comment type="subcellular location">
    <subcellularLocation>
        <location evidence="9">Cell membrane</location>
        <topology evidence="9">Single-pass type II membrane protein</topology>
    </subcellularLocation>
</comment>
<comment type="caution">
    <text evidence="12">The sequence shown here is derived from an EMBL/GenBank/DDBJ whole genome shotgun (WGS) entry which is preliminary data.</text>
</comment>
<dbReference type="InterPro" id="IPR004474">
    <property type="entry name" value="LytR_CpsA_psr"/>
</dbReference>
<dbReference type="GO" id="GO:0070726">
    <property type="term" value="P:cell wall assembly"/>
    <property type="evidence" value="ECO:0007669"/>
    <property type="project" value="UniProtKB-UniRule"/>
</dbReference>
<keyword evidence="7 9" id="KW-0472">Membrane</keyword>
<evidence type="ECO:0000256" key="4">
    <source>
        <dbReference type="ARBA" id="ARBA00022692"/>
    </source>
</evidence>
<accession>A0AA87IJ18</accession>
<evidence type="ECO:0000313" key="12">
    <source>
        <dbReference type="EMBL" id="EIM05701.1"/>
    </source>
</evidence>
<dbReference type="EC" id="2.7.8.-" evidence="9"/>
<feature type="topological domain" description="Extracellular" evidence="9">
    <location>
        <begin position="33"/>
        <end position="307"/>
    </location>
</feature>
<feature type="topological domain" description="Cytoplasmic" evidence="9">
    <location>
        <begin position="1"/>
        <end position="11"/>
    </location>
</feature>
<dbReference type="PANTHER" id="PTHR33392:SF6">
    <property type="entry name" value="POLYISOPRENYL-TEICHOIC ACID--PEPTIDOGLYCAN TEICHOIC ACID TRANSFERASE TAGU"/>
    <property type="match status" value="1"/>
</dbReference>
<comment type="function">
    <text evidence="9">May catalyze the final step in cell wall teichoic acid biosynthesis, the transfer of the anionic cell wall polymers (APs) from their lipid-linked precursor to the cell wall peptidoglycan (PG).</text>
</comment>
<evidence type="ECO:0000256" key="3">
    <source>
        <dbReference type="ARBA" id="ARBA00022679"/>
    </source>
</evidence>
<gene>
    <name evidence="9" type="primary">tagU</name>
    <name evidence="12" type="ORF">A1A1_14739</name>
</gene>
<evidence type="ECO:0000256" key="1">
    <source>
        <dbReference type="ARBA" id="ARBA00006068"/>
    </source>
</evidence>
<protein>
    <recommendedName>
        <fullName evidence="9">Polyisoprenyl-teichoic acid--peptidoglycan teichoic acid transferase TagU</fullName>
        <ecNumber evidence="9">2.7.8.-</ecNumber>
    </recommendedName>
</protein>
<sequence>MGRREKKNKKKKWPWIVGILGLIVIGVGVYLFTVYNSFTNTLEEIHEPIEREASDKRATDQEVTLSEQDPFSVLLLGVDEREDDRGRSDTVVVMTVNPAEQSTKMVSIPRDTYTEIVGRGTTDKINHAYAFGGIEMSMATVENLLDIPIDYVMQVNMEGFQDIVDAVDGIEVNNTLAFDDYAAGNIELNGEEALGYVRMRKQDPEGDFGRQNRQKQVIQAIMKEGASVNSLLNYRDIFTALGDNVRTNMTFDEMMEVQSNYRDAIGTVDQILVEDGVGETINGIWYYMMDDAELAEIQSTLKTHLNM</sequence>
<dbReference type="InterPro" id="IPR023734">
    <property type="entry name" value="TagU"/>
</dbReference>
<evidence type="ECO:0000256" key="8">
    <source>
        <dbReference type="ARBA" id="ARBA00023316"/>
    </source>
</evidence>
<dbReference type="Gene3D" id="3.40.630.190">
    <property type="entry name" value="LCP protein"/>
    <property type="match status" value="1"/>
</dbReference>
<reference evidence="12 13" key="1">
    <citation type="journal article" date="2012" name="J. Bacteriol.">
        <title>Genome Sequence of the Antarctic Psychrophile Bacterium Planococcus antarcticus DSM 14505.</title>
        <authorList>
            <person name="Margolles A."/>
            <person name="Gueimonde M."/>
            <person name="Sanchez B."/>
        </authorList>
    </citation>
    <scope>NUCLEOTIDE SEQUENCE [LARGE SCALE GENOMIC DNA]</scope>
    <source>
        <strain evidence="12 13">DSM 14505</strain>
    </source>
</reference>
<dbReference type="InterPro" id="IPR050922">
    <property type="entry name" value="LytR/CpsA/Psr_CW_biosynth"/>
</dbReference>
<dbReference type="EMBL" id="AJYB01000055">
    <property type="protein sequence ID" value="EIM05701.1"/>
    <property type="molecule type" value="Genomic_DNA"/>
</dbReference>
<dbReference type="HAMAP" id="MF_01140">
    <property type="entry name" value="TagU_transferase"/>
    <property type="match status" value="1"/>
</dbReference>
<comment type="similarity">
    <text evidence="1 9">Belongs to the LytR/CpsA/Psr (LCP) family.</text>
</comment>
<dbReference type="Pfam" id="PF03816">
    <property type="entry name" value="LytR_cpsA_psr"/>
    <property type="match status" value="1"/>
</dbReference>
<keyword evidence="3 9" id="KW-0808">Transferase</keyword>
<evidence type="ECO:0000256" key="7">
    <source>
        <dbReference type="ARBA" id="ARBA00023136"/>
    </source>
</evidence>
<feature type="domain" description="Cell envelope-related transcriptional attenuator" evidence="11">
    <location>
        <begin position="87"/>
        <end position="225"/>
    </location>
</feature>
<feature type="transmembrane region" description="Helical" evidence="10">
    <location>
        <begin position="12"/>
        <end position="32"/>
    </location>
</feature>
<dbReference type="GO" id="GO:0016780">
    <property type="term" value="F:phosphotransferase activity, for other substituted phosphate groups"/>
    <property type="evidence" value="ECO:0007669"/>
    <property type="project" value="UniProtKB-UniRule"/>
</dbReference>
<evidence type="ECO:0000256" key="2">
    <source>
        <dbReference type="ARBA" id="ARBA00022475"/>
    </source>
</evidence>
<evidence type="ECO:0000313" key="13">
    <source>
        <dbReference type="Proteomes" id="UP000004725"/>
    </source>
</evidence>
<evidence type="ECO:0000256" key="5">
    <source>
        <dbReference type="ARBA" id="ARBA00022968"/>
    </source>
</evidence>
<name>A0AA87IJ18_9BACL</name>
<evidence type="ECO:0000259" key="11">
    <source>
        <dbReference type="Pfam" id="PF03816"/>
    </source>
</evidence>
<evidence type="ECO:0000256" key="10">
    <source>
        <dbReference type="SAM" id="Phobius"/>
    </source>
</evidence>
<keyword evidence="4 9" id="KW-0812">Transmembrane</keyword>